<accession>A0A7Y8C399</accession>
<gene>
    <name evidence="1" type="ORF">HX882_20870</name>
</gene>
<comment type="caution">
    <text evidence="1">The sequence shown here is derived from an EMBL/GenBank/DDBJ whole genome shotgun (WGS) entry which is preliminary data.</text>
</comment>
<name>A0A7Y8C399_9PSED</name>
<protein>
    <submittedName>
        <fullName evidence="1">Uncharacterized protein</fullName>
    </submittedName>
</protein>
<dbReference type="Proteomes" id="UP000539985">
    <property type="component" value="Unassembled WGS sequence"/>
</dbReference>
<dbReference type="AlphaFoldDB" id="A0A7Y8C399"/>
<dbReference type="RefSeq" id="WP_177104009.1">
    <property type="nucleotide sequence ID" value="NZ_JACAQB010000009.1"/>
</dbReference>
<evidence type="ECO:0000313" key="1">
    <source>
        <dbReference type="EMBL" id="NWB98355.1"/>
    </source>
</evidence>
<proteinExistence type="predicted"/>
<dbReference type="EMBL" id="JACAQB010000009">
    <property type="protein sequence ID" value="NWB98355.1"/>
    <property type="molecule type" value="Genomic_DNA"/>
</dbReference>
<reference evidence="1 2" key="1">
    <citation type="submission" date="2020-04" db="EMBL/GenBank/DDBJ databases">
        <title>Molecular characterization of pseudomonads from Agaricus bisporus reveal novel blotch 2 pathogens in Western Europe.</title>
        <authorList>
            <person name="Taparia T."/>
            <person name="Krijger M."/>
            <person name="Haynes E."/>
            <person name="Elpinstone J.G."/>
            <person name="Noble R."/>
            <person name="Van Der Wolf J."/>
        </authorList>
    </citation>
    <scope>NUCLEOTIDE SEQUENCE [LARGE SCALE GENOMIC DNA]</scope>
    <source>
        <strain evidence="1 2">H7001</strain>
    </source>
</reference>
<evidence type="ECO:0000313" key="2">
    <source>
        <dbReference type="Proteomes" id="UP000539985"/>
    </source>
</evidence>
<sequence>MPIPHPSHFLDELDIRVSFEKARISDDLDLEMEARFEAERLGMMAFVEDLPGRAIPLLLGSVRELRKSWIGGWDNALEMNEMNACPFCQDGTGNPCSVHD</sequence>
<organism evidence="1 2">
    <name type="scientific">Pseudomonas gingeri</name>
    <dbReference type="NCBI Taxonomy" id="117681"/>
    <lineage>
        <taxon>Bacteria</taxon>
        <taxon>Pseudomonadati</taxon>
        <taxon>Pseudomonadota</taxon>
        <taxon>Gammaproteobacteria</taxon>
        <taxon>Pseudomonadales</taxon>
        <taxon>Pseudomonadaceae</taxon>
        <taxon>Pseudomonas</taxon>
    </lineage>
</organism>